<feature type="compositionally biased region" description="Basic and acidic residues" evidence="1">
    <location>
        <begin position="273"/>
        <end position="286"/>
    </location>
</feature>
<proteinExistence type="predicted"/>
<dbReference type="PROSITE" id="PS51294">
    <property type="entry name" value="HTH_MYB"/>
    <property type="match status" value="1"/>
</dbReference>
<dbReference type="Pfam" id="PF23082">
    <property type="entry name" value="Myb_DNA-binding_2"/>
    <property type="match status" value="1"/>
</dbReference>
<dbReference type="Proteomes" id="UP001050691">
    <property type="component" value="Unassembled WGS sequence"/>
</dbReference>
<dbReference type="InterPro" id="IPR017930">
    <property type="entry name" value="Myb_dom"/>
</dbReference>
<reference evidence="4" key="1">
    <citation type="submission" date="2021-10" db="EMBL/GenBank/DDBJ databases">
        <title>De novo Genome Assembly of Clathrus columnatus (Basidiomycota, Fungi) Using Illumina and Nanopore Sequence Data.</title>
        <authorList>
            <person name="Ogiso-Tanaka E."/>
            <person name="Itagaki H."/>
            <person name="Hosoya T."/>
            <person name="Hosaka K."/>
        </authorList>
    </citation>
    <scope>NUCLEOTIDE SEQUENCE</scope>
    <source>
        <strain evidence="4">MO-923</strain>
    </source>
</reference>
<dbReference type="CDD" id="cd00167">
    <property type="entry name" value="SANT"/>
    <property type="match status" value="1"/>
</dbReference>
<evidence type="ECO:0008006" key="6">
    <source>
        <dbReference type="Google" id="ProtNLM"/>
    </source>
</evidence>
<dbReference type="Gene3D" id="1.10.10.60">
    <property type="entry name" value="Homeodomain-like"/>
    <property type="match status" value="1"/>
</dbReference>
<dbReference type="InterPro" id="IPR001005">
    <property type="entry name" value="SANT/Myb"/>
</dbReference>
<name>A0AAV5APW7_9AGAM</name>
<evidence type="ECO:0000313" key="5">
    <source>
        <dbReference type="Proteomes" id="UP001050691"/>
    </source>
</evidence>
<dbReference type="PANTHER" id="PTHR22705:SF0">
    <property type="entry name" value="ZZ-TYPE ZINC FINGER-CONTAINING PROTEIN 3"/>
    <property type="match status" value="1"/>
</dbReference>
<evidence type="ECO:0000313" key="4">
    <source>
        <dbReference type="EMBL" id="GJJ14728.1"/>
    </source>
</evidence>
<dbReference type="PROSITE" id="PS50090">
    <property type="entry name" value="MYB_LIKE"/>
    <property type="match status" value="1"/>
</dbReference>
<gene>
    <name evidence="4" type="ORF">Clacol_008995</name>
</gene>
<evidence type="ECO:0000256" key="1">
    <source>
        <dbReference type="SAM" id="MobiDB-lite"/>
    </source>
</evidence>
<dbReference type="SMART" id="SM00717">
    <property type="entry name" value="SANT"/>
    <property type="match status" value="1"/>
</dbReference>
<feature type="region of interest" description="Disordered" evidence="1">
    <location>
        <begin position="216"/>
        <end position="302"/>
    </location>
</feature>
<feature type="domain" description="Myb-like" evidence="2">
    <location>
        <begin position="293"/>
        <end position="348"/>
    </location>
</feature>
<organism evidence="4 5">
    <name type="scientific">Clathrus columnatus</name>
    <dbReference type="NCBI Taxonomy" id="1419009"/>
    <lineage>
        <taxon>Eukaryota</taxon>
        <taxon>Fungi</taxon>
        <taxon>Dikarya</taxon>
        <taxon>Basidiomycota</taxon>
        <taxon>Agaricomycotina</taxon>
        <taxon>Agaricomycetes</taxon>
        <taxon>Phallomycetidae</taxon>
        <taxon>Phallales</taxon>
        <taxon>Clathraceae</taxon>
        <taxon>Clathrus</taxon>
    </lineage>
</organism>
<feature type="domain" description="HTH myb-type" evidence="3">
    <location>
        <begin position="300"/>
        <end position="352"/>
    </location>
</feature>
<feature type="region of interest" description="Disordered" evidence="1">
    <location>
        <begin position="166"/>
        <end position="186"/>
    </location>
</feature>
<protein>
    <recommendedName>
        <fullName evidence="6">ZZ-type zinc finger-containing protein 3</fullName>
    </recommendedName>
</protein>
<evidence type="ECO:0000259" key="2">
    <source>
        <dbReference type="PROSITE" id="PS50090"/>
    </source>
</evidence>
<dbReference type="InterPro" id="IPR037830">
    <property type="entry name" value="ZZZ3"/>
</dbReference>
<sequence length="360" mass="40587">MKDSRAQTLATLDAFLDSQRQLIARTQADIQKLTLLREKALKDPVPFVENVDNELDDAAFKISEHETPRIPEGIDWNLYNTFDPTPLSKISIPGPPSLSTATKQISPPTELQTLVHSAVEDILGDFKPYVPPPDTEEEDEEDAEAVNEQRLADLVNVGRKNQVPIIKPPAASRRRVPSGPNHWNDTDILILESKGSPNGDHNSRTDIVPQVRLRSQRIRRPTLRAEQAYQQPQSTARIRRSSINPLPSPVTDVPNEALSDVTSPDIIAATPPQREEEPTVREDSSRPRRRSVHSETYNKPWSSNEQRLLEKLLEDIPHGEKNRWSKISKAMAGKRTPRQVASRVQKYFEKLKKFGVDPGT</sequence>
<feature type="compositionally biased region" description="Polar residues" evidence="1">
    <location>
        <begin position="228"/>
        <end position="245"/>
    </location>
</feature>
<evidence type="ECO:0000259" key="3">
    <source>
        <dbReference type="PROSITE" id="PS51294"/>
    </source>
</evidence>
<accession>A0AAV5APW7</accession>
<keyword evidence="5" id="KW-1185">Reference proteome</keyword>
<dbReference type="EMBL" id="BPWL01000010">
    <property type="protein sequence ID" value="GJJ14728.1"/>
    <property type="molecule type" value="Genomic_DNA"/>
</dbReference>
<dbReference type="SUPFAM" id="SSF46689">
    <property type="entry name" value="Homeodomain-like"/>
    <property type="match status" value="1"/>
</dbReference>
<dbReference type="AlphaFoldDB" id="A0AAV5APW7"/>
<dbReference type="InterPro" id="IPR009057">
    <property type="entry name" value="Homeodomain-like_sf"/>
</dbReference>
<dbReference type="PANTHER" id="PTHR22705">
    <property type="entry name" value="ZINC FINGER, ZZ DOMAIN CONTAINING 3"/>
    <property type="match status" value="1"/>
</dbReference>
<comment type="caution">
    <text evidence="4">The sequence shown here is derived from an EMBL/GenBank/DDBJ whole genome shotgun (WGS) entry which is preliminary data.</text>
</comment>